<feature type="compositionally biased region" description="Basic residues" evidence="7">
    <location>
        <begin position="58"/>
        <end position="68"/>
    </location>
</feature>
<dbReference type="InterPro" id="IPR047182">
    <property type="entry name" value="MRM1"/>
</dbReference>
<keyword evidence="3" id="KW-0808">Transferase</keyword>
<feature type="domain" description="RNA 2-O ribose methyltransferase substrate binding" evidence="8">
    <location>
        <begin position="208"/>
        <end position="287"/>
    </location>
</feature>
<dbReference type="Gene3D" id="3.40.1280.10">
    <property type="match status" value="1"/>
</dbReference>
<keyword evidence="9" id="KW-1185">Reference proteome</keyword>
<evidence type="ECO:0000256" key="4">
    <source>
        <dbReference type="ARBA" id="ARBA00022946"/>
    </source>
</evidence>
<evidence type="ECO:0000256" key="3">
    <source>
        <dbReference type="ARBA" id="ARBA00022679"/>
    </source>
</evidence>
<feature type="compositionally biased region" description="Basic and acidic residues" evidence="7">
    <location>
        <begin position="557"/>
        <end position="576"/>
    </location>
</feature>
<dbReference type="SMART" id="SM00967">
    <property type="entry name" value="SpoU_sub_bind"/>
    <property type="match status" value="1"/>
</dbReference>
<dbReference type="InterPro" id="IPR029064">
    <property type="entry name" value="Ribosomal_eL30-like_sf"/>
</dbReference>
<proteinExistence type="predicted"/>
<dbReference type="Pfam" id="PF00588">
    <property type="entry name" value="SpoU_methylase"/>
    <property type="match status" value="1"/>
</dbReference>
<dbReference type="RefSeq" id="XP_018024673.2">
    <property type="nucleotide sequence ID" value="XM_018169184.2"/>
</dbReference>
<dbReference type="InterPro" id="IPR013123">
    <property type="entry name" value="SpoU_subst-bd"/>
</dbReference>
<dbReference type="InterPro" id="IPR001537">
    <property type="entry name" value="SpoU_MeTrfase"/>
</dbReference>
<dbReference type="Gene3D" id="3.30.1330.30">
    <property type="match status" value="1"/>
</dbReference>
<dbReference type="PANTHER" id="PTHR46103:SF1">
    <property type="entry name" value="RRNA METHYLTRANSFERASE 1, MITOCHONDRIAL"/>
    <property type="match status" value="1"/>
</dbReference>
<dbReference type="Pfam" id="PF08032">
    <property type="entry name" value="SpoU_sub_bind"/>
    <property type="match status" value="1"/>
</dbReference>
<accession>A0A8B7PEX4</accession>
<evidence type="ECO:0000313" key="10">
    <source>
        <dbReference type="RefSeq" id="XP_018024673.2"/>
    </source>
</evidence>
<sequence>MNFLFRSDLHLLKEIKAMLSRTNVILHRFCSSSSVFKPVAFKYKKAAAALPAETTVRKNNHHSPIKRRNSGEYEPKLDDLAQPITVISSPVPRSVPSNIERRPKTYGFNHNRKHDFVPRRQGLEEHQRSDDSAEFRPPTKRNYGPQNTKPNSEYQTNFSGRFERPSKWTEHEKFFKPRKNYGRRLPNDGEVESEEDALALREFGDKEHLFGIHPVLLALKAGKREIFRVYCKKDLEITNRLVGEIHRLATERGIEFISVEGKVFKRVFDKGTVHQGVFCFSGLLPVDVFDIEELLGATEENCTSDSFNSLSELPDVNTTFRNVVRNTSTNQYEEHTDLKTSNITNEDHTKVTKEEESIKMNYLNAEVEVEDGVNRDLKSKHTWEHDQYSTYAQPTVLKDEKSEISSEKHSTTDLKCVETQNASEENPATILNADKRENASDDYVGPISKAEEMENACDDHCSRSLQRPRPVAQKRLWVVLDQVVDPMNVGAVLRSCCYFGVSRVLVTPSSAELNPVVSKASSGAAELLHISFLPRPSVQLKQLKEQNWHIVATAPATEHKTARSTDKNNGDKSQHLDSFDAENFASSEALRKVDAGYEHQNLRENQMRLDVGDFVFDRDTVLIVGNEGSGVRSSVSAIAETLLTVPAPRGADAALQVPCLNVSTATAVILHAITSSATP</sequence>
<dbReference type="SUPFAM" id="SSF75217">
    <property type="entry name" value="alpha/beta knot"/>
    <property type="match status" value="1"/>
</dbReference>
<reference evidence="10" key="1">
    <citation type="submission" date="2025-08" db="UniProtKB">
        <authorList>
            <consortium name="RefSeq"/>
        </authorList>
    </citation>
    <scope>IDENTIFICATION</scope>
    <source>
        <tissue evidence="10">Whole organism</tissue>
    </source>
</reference>
<dbReference type="GO" id="GO:0003723">
    <property type="term" value="F:RNA binding"/>
    <property type="evidence" value="ECO:0007669"/>
    <property type="project" value="InterPro"/>
</dbReference>
<dbReference type="PANTHER" id="PTHR46103">
    <property type="entry name" value="RRNA METHYLTRANSFERASE 1, MITOCHONDRIAL"/>
    <property type="match status" value="1"/>
</dbReference>
<evidence type="ECO:0000259" key="8">
    <source>
        <dbReference type="SMART" id="SM00967"/>
    </source>
</evidence>
<dbReference type="SUPFAM" id="SSF55315">
    <property type="entry name" value="L30e-like"/>
    <property type="match status" value="1"/>
</dbReference>
<feature type="compositionally biased region" description="Basic and acidic residues" evidence="7">
    <location>
        <begin position="114"/>
        <end position="134"/>
    </location>
</feature>
<dbReference type="GeneID" id="108680376"/>
<evidence type="ECO:0000313" key="9">
    <source>
        <dbReference type="Proteomes" id="UP000694843"/>
    </source>
</evidence>
<feature type="region of interest" description="Disordered" evidence="7">
    <location>
        <begin position="88"/>
        <end position="162"/>
    </location>
</feature>
<dbReference type="GO" id="GO:0016435">
    <property type="term" value="F:rRNA (guanine) methyltransferase activity"/>
    <property type="evidence" value="ECO:0007669"/>
    <property type="project" value="TreeGrafter"/>
</dbReference>
<organism evidence="9 10">
    <name type="scientific">Hyalella azteca</name>
    <name type="common">Amphipod</name>
    <dbReference type="NCBI Taxonomy" id="294128"/>
    <lineage>
        <taxon>Eukaryota</taxon>
        <taxon>Metazoa</taxon>
        <taxon>Ecdysozoa</taxon>
        <taxon>Arthropoda</taxon>
        <taxon>Crustacea</taxon>
        <taxon>Multicrustacea</taxon>
        <taxon>Malacostraca</taxon>
        <taxon>Eumalacostraca</taxon>
        <taxon>Peracarida</taxon>
        <taxon>Amphipoda</taxon>
        <taxon>Senticaudata</taxon>
        <taxon>Talitrida</taxon>
        <taxon>Talitroidea</taxon>
        <taxon>Hyalellidae</taxon>
        <taxon>Hyalella</taxon>
    </lineage>
</organism>
<evidence type="ECO:0000256" key="5">
    <source>
        <dbReference type="ARBA" id="ARBA00023128"/>
    </source>
</evidence>
<feature type="region of interest" description="Disordered" evidence="7">
    <location>
        <begin position="555"/>
        <end position="576"/>
    </location>
</feature>
<name>A0A8B7PEX4_HYAAZ</name>
<keyword evidence="5" id="KW-0496">Mitochondrion</keyword>
<evidence type="ECO:0000256" key="7">
    <source>
        <dbReference type="SAM" id="MobiDB-lite"/>
    </source>
</evidence>
<evidence type="ECO:0000256" key="1">
    <source>
        <dbReference type="ARBA" id="ARBA00004173"/>
    </source>
</evidence>
<comment type="subcellular location">
    <subcellularLocation>
        <location evidence="1">Mitochondrion</location>
    </subcellularLocation>
</comment>
<dbReference type="AlphaFoldDB" id="A0A8B7PEX4"/>
<dbReference type="InterPro" id="IPR029028">
    <property type="entry name" value="Alpha/beta_knot_MTases"/>
</dbReference>
<feature type="region of interest" description="Disordered" evidence="7">
    <location>
        <begin position="55"/>
        <end position="74"/>
    </location>
</feature>
<dbReference type="InterPro" id="IPR029026">
    <property type="entry name" value="tRNA_m1G_MTases_N"/>
</dbReference>
<dbReference type="Proteomes" id="UP000694843">
    <property type="component" value="Unplaced"/>
</dbReference>
<evidence type="ECO:0000256" key="2">
    <source>
        <dbReference type="ARBA" id="ARBA00022603"/>
    </source>
</evidence>
<evidence type="ECO:0000256" key="6">
    <source>
        <dbReference type="ARBA" id="ARBA00034881"/>
    </source>
</evidence>
<feature type="compositionally biased region" description="Polar residues" evidence="7">
    <location>
        <begin position="144"/>
        <end position="159"/>
    </location>
</feature>
<dbReference type="GO" id="GO:0005739">
    <property type="term" value="C:mitochondrion"/>
    <property type="evidence" value="ECO:0007669"/>
    <property type="project" value="UniProtKB-SubCell"/>
</dbReference>
<dbReference type="OrthoDB" id="270651at2759"/>
<feature type="compositionally biased region" description="Low complexity" evidence="7">
    <location>
        <begin position="88"/>
        <end position="98"/>
    </location>
</feature>
<gene>
    <name evidence="10" type="primary">LOC108680376</name>
</gene>
<keyword evidence="4" id="KW-0809">Transit peptide</keyword>
<protein>
    <recommendedName>
        <fullName evidence="6">rRNA methyltransferase 1, mitochondrial</fullName>
    </recommendedName>
</protein>
<dbReference type="KEGG" id="hazt:108680376"/>
<keyword evidence="2" id="KW-0489">Methyltransferase</keyword>